<feature type="transmembrane region" description="Helical" evidence="5">
    <location>
        <begin position="52"/>
        <end position="74"/>
    </location>
</feature>
<keyword evidence="2 5" id="KW-0812">Transmembrane</keyword>
<comment type="subcellular location">
    <subcellularLocation>
        <location evidence="1">Membrane</location>
        <topology evidence="1">Multi-pass membrane protein</topology>
    </subcellularLocation>
</comment>
<evidence type="ECO:0000313" key="6">
    <source>
        <dbReference type="EMBL" id="MFN2976550.1"/>
    </source>
</evidence>
<dbReference type="RefSeq" id="WP_263411976.1">
    <property type="nucleotide sequence ID" value="NZ_BAABBH010000001.1"/>
</dbReference>
<sequence>MSVSEAVHPNRPSKAARLTGWILSALIAVFIGSGGINALRGAKFVVDGAAKMGFPASAVTAMGIAEILCVVFFLIPRTAALGAILFTSFFGGAVATHARAGQSNWPVPVLFAVVVWVALILRDPRFHIIRPSQYGRGR</sequence>
<accession>A0ABW9KL80</accession>
<evidence type="ECO:0000256" key="5">
    <source>
        <dbReference type="SAM" id="Phobius"/>
    </source>
</evidence>
<evidence type="ECO:0000256" key="1">
    <source>
        <dbReference type="ARBA" id="ARBA00004141"/>
    </source>
</evidence>
<keyword evidence="3 5" id="KW-1133">Transmembrane helix</keyword>
<gene>
    <name evidence="6" type="ORF">ACK2TP_12320</name>
</gene>
<reference evidence="6 7" key="1">
    <citation type="submission" date="2024-12" db="EMBL/GenBank/DDBJ databases">
        <authorList>
            <person name="Lee Y."/>
        </authorList>
    </citation>
    <scope>NUCLEOTIDE SEQUENCE [LARGE SCALE GENOMIC DNA]</scope>
    <source>
        <strain evidence="6 7">03SUJ4</strain>
    </source>
</reference>
<evidence type="ECO:0000256" key="3">
    <source>
        <dbReference type="ARBA" id="ARBA00022989"/>
    </source>
</evidence>
<organism evidence="6 7">
    <name type="scientific">Terriglobus aquaticus</name>
    <dbReference type="NCBI Taxonomy" id="940139"/>
    <lineage>
        <taxon>Bacteria</taxon>
        <taxon>Pseudomonadati</taxon>
        <taxon>Acidobacteriota</taxon>
        <taxon>Terriglobia</taxon>
        <taxon>Terriglobales</taxon>
        <taxon>Acidobacteriaceae</taxon>
        <taxon>Terriglobus</taxon>
    </lineage>
</organism>
<dbReference type="Proteomes" id="UP001634747">
    <property type="component" value="Unassembled WGS sequence"/>
</dbReference>
<evidence type="ECO:0000256" key="2">
    <source>
        <dbReference type="ARBA" id="ARBA00022692"/>
    </source>
</evidence>
<feature type="transmembrane region" description="Helical" evidence="5">
    <location>
        <begin position="105"/>
        <end position="121"/>
    </location>
</feature>
<dbReference type="Pfam" id="PF13564">
    <property type="entry name" value="DoxX_2"/>
    <property type="match status" value="1"/>
</dbReference>
<evidence type="ECO:0000313" key="7">
    <source>
        <dbReference type="Proteomes" id="UP001634747"/>
    </source>
</evidence>
<keyword evidence="7" id="KW-1185">Reference proteome</keyword>
<keyword evidence="4 5" id="KW-0472">Membrane</keyword>
<evidence type="ECO:0000256" key="4">
    <source>
        <dbReference type="ARBA" id="ARBA00023136"/>
    </source>
</evidence>
<dbReference type="InterPro" id="IPR032808">
    <property type="entry name" value="DoxX"/>
</dbReference>
<comment type="caution">
    <text evidence="6">The sequence shown here is derived from an EMBL/GenBank/DDBJ whole genome shotgun (WGS) entry which is preliminary data.</text>
</comment>
<dbReference type="EMBL" id="JBJYXY010000001">
    <property type="protein sequence ID" value="MFN2976550.1"/>
    <property type="molecule type" value="Genomic_DNA"/>
</dbReference>
<name>A0ABW9KL80_9BACT</name>
<feature type="transmembrane region" description="Helical" evidence="5">
    <location>
        <begin position="81"/>
        <end position="99"/>
    </location>
</feature>
<protein>
    <submittedName>
        <fullName evidence="6">DoxX family protein</fullName>
    </submittedName>
</protein>
<proteinExistence type="predicted"/>
<feature type="transmembrane region" description="Helical" evidence="5">
    <location>
        <begin position="21"/>
        <end position="40"/>
    </location>
</feature>